<dbReference type="CDD" id="cd00865">
    <property type="entry name" value="PEBP_bact_arch"/>
    <property type="match status" value="1"/>
</dbReference>
<dbReference type="RefSeq" id="WP_284988609.1">
    <property type="nucleotide sequence ID" value="NZ_JAUSRG010000024.1"/>
</dbReference>
<dbReference type="NCBIfam" id="TIGR00481">
    <property type="entry name" value="YbhB/YbcL family Raf kinase inhibitor-like protein"/>
    <property type="match status" value="1"/>
</dbReference>
<proteinExistence type="inferred from homology"/>
<organism evidence="3 6">
    <name type="scientific">Arthrobacter bambusae</name>
    <dbReference type="NCBI Taxonomy" id="1338426"/>
    <lineage>
        <taxon>Bacteria</taxon>
        <taxon>Bacillati</taxon>
        <taxon>Actinomycetota</taxon>
        <taxon>Actinomycetes</taxon>
        <taxon>Micrococcales</taxon>
        <taxon>Micrococcaceae</taxon>
        <taxon>Arthrobacter</taxon>
    </lineage>
</organism>
<dbReference type="PANTHER" id="PTHR30289">
    <property type="entry name" value="UNCHARACTERIZED PROTEIN YBCL-RELATED"/>
    <property type="match status" value="1"/>
</dbReference>
<dbReference type="Pfam" id="PF01161">
    <property type="entry name" value="PBP"/>
    <property type="match status" value="1"/>
</dbReference>
<dbReference type="SUPFAM" id="SSF49777">
    <property type="entry name" value="PEBP-like"/>
    <property type="match status" value="1"/>
</dbReference>
<dbReference type="InterPro" id="IPR036610">
    <property type="entry name" value="PEBP-like_sf"/>
</dbReference>
<accession>A0AAW8DMR6</accession>
<evidence type="ECO:0000313" key="5">
    <source>
        <dbReference type="Proteomes" id="UP001230951"/>
    </source>
</evidence>
<keyword evidence="3" id="KW-0649">Protein kinase inhibitor</keyword>
<evidence type="ECO:0000256" key="1">
    <source>
        <dbReference type="ARBA" id="ARBA00007120"/>
    </source>
</evidence>
<evidence type="ECO:0000313" key="3">
    <source>
        <dbReference type="EMBL" id="MDP9907624.1"/>
    </source>
</evidence>
<dbReference type="InterPro" id="IPR008914">
    <property type="entry name" value="PEBP"/>
</dbReference>
<protein>
    <submittedName>
        <fullName evidence="3">Raf kinase inhibitor-like YbhB/YbcL family protein</fullName>
    </submittedName>
</protein>
<comment type="caution">
    <text evidence="3">The sequence shown here is derived from an EMBL/GenBank/DDBJ whole genome shotgun (WGS) entry which is preliminary data.</text>
</comment>
<dbReference type="PANTHER" id="PTHR30289:SF1">
    <property type="entry name" value="PEBP (PHOSPHATIDYLETHANOLAMINE-BINDING PROTEIN) FAMILY PROTEIN"/>
    <property type="match status" value="1"/>
</dbReference>
<sequence>MSYADLPQVPSFDVTSGSLKDGDALSPAQTSKRFGVTGGKDESPQLGWSGAPEGTKGYVVTVFDPDAPRAGGYWHWAVVNIPATTNSLPAGAGVPGGAHLPAGAVQLKNDAGFPGYLGAAPPPGHGPHRYIVAVHAVDVAELGLDAGASTEALVRTLASHTLARAVITGHFERR</sequence>
<dbReference type="InterPro" id="IPR005247">
    <property type="entry name" value="YbhB_YbcL/LppC-like"/>
</dbReference>
<comment type="similarity">
    <text evidence="1">Belongs to the UPF0098 family.</text>
</comment>
<dbReference type="AlphaFoldDB" id="A0AAW8DMR6"/>
<evidence type="ECO:0000313" key="6">
    <source>
        <dbReference type="Proteomes" id="UP001242995"/>
    </source>
</evidence>
<dbReference type="Gene3D" id="3.90.280.10">
    <property type="entry name" value="PEBP-like"/>
    <property type="match status" value="1"/>
</dbReference>
<keyword evidence="5" id="KW-1185">Reference proteome</keyword>
<reference evidence="3 5" key="1">
    <citation type="submission" date="2023-07" db="EMBL/GenBank/DDBJ databases">
        <title>Sorghum-associated microbial communities from plants grown in Nebraska, USA.</title>
        <authorList>
            <person name="Schachtman D."/>
        </authorList>
    </citation>
    <scope>NUCLEOTIDE SEQUENCE</scope>
    <source>
        <strain evidence="3">DS1006</strain>
        <strain evidence="4 5">DS1016</strain>
    </source>
</reference>
<name>A0AAW8DMR6_9MICC</name>
<dbReference type="EMBL" id="JAUSTF010000022">
    <property type="protein sequence ID" value="MDQ0183241.1"/>
    <property type="molecule type" value="Genomic_DNA"/>
</dbReference>
<feature type="region of interest" description="Disordered" evidence="2">
    <location>
        <begin position="1"/>
        <end position="51"/>
    </location>
</feature>
<dbReference type="GO" id="GO:0004860">
    <property type="term" value="F:protein kinase inhibitor activity"/>
    <property type="evidence" value="ECO:0007669"/>
    <property type="project" value="UniProtKB-KW"/>
</dbReference>
<dbReference type="EMBL" id="JAUSRG010000024">
    <property type="protein sequence ID" value="MDP9907624.1"/>
    <property type="molecule type" value="Genomic_DNA"/>
</dbReference>
<dbReference type="Proteomes" id="UP001242995">
    <property type="component" value="Unassembled WGS sequence"/>
</dbReference>
<dbReference type="Proteomes" id="UP001230951">
    <property type="component" value="Unassembled WGS sequence"/>
</dbReference>
<gene>
    <name evidence="3" type="ORF">J2S90_004619</name>
    <name evidence="4" type="ORF">J2S93_004701</name>
</gene>
<evidence type="ECO:0000313" key="4">
    <source>
        <dbReference type="EMBL" id="MDQ0183241.1"/>
    </source>
</evidence>
<evidence type="ECO:0000256" key="2">
    <source>
        <dbReference type="SAM" id="MobiDB-lite"/>
    </source>
</evidence>